<proteinExistence type="predicted"/>
<dbReference type="EMBL" id="CAJOBZ010000031">
    <property type="protein sequence ID" value="CAF4890899.1"/>
    <property type="molecule type" value="Genomic_DNA"/>
</dbReference>
<dbReference type="Pfam" id="PF23055">
    <property type="entry name" value="DUF7041"/>
    <property type="match status" value="1"/>
</dbReference>
<accession>A0A821UKD3</accession>
<dbReference type="PANTHER" id="PTHR33327">
    <property type="entry name" value="ENDONUCLEASE"/>
    <property type="match status" value="1"/>
</dbReference>
<name>A0A821UKD3_9NEOP</name>
<dbReference type="Proteomes" id="UP000663880">
    <property type="component" value="Unassembled WGS sequence"/>
</dbReference>
<dbReference type="InterPro" id="IPR055469">
    <property type="entry name" value="DUF7041"/>
</dbReference>
<dbReference type="PANTHER" id="PTHR33327:SF3">
    <property type="entry name" value="RNA-DIRECTED DNA POLYMERASE"/>
    <property type="match status" value="1"/>
</dbReference>
<dbReference type="OrthoDB" id="6260718at2759"/>
<evidence type="ECO:0000259" key="1">
    <source>
        <dbReference type="Pfam" id="PF23055"/>
    </source>
</evidence>
<gene>
    <name evidence="2" type="ORF">PMACD_LOCUS10444</name>
</gene>
<sequence length="213" mass="24232">MYCEKHFKEKTFTPSDIYRVGERFSPFWPEEPAVWFAQIEGSFALSGVKYNYVRGQLENRYAADVKDILIHPTPSGKYEKLKSELIKRLSASREKELTQLLMQEELRDRRPSAFLRQLQHLAGPSIPDDFIKTVWTRRLPGNIKIVVASQPESSLSALADLADNVQDLVPPAPQVAATGAVPNSMIEKLSKEIAELRGQKQDLSARYSRSRTR</sequence>
<comment type="caution">
    <text evidence="2">The sequence shown here is derived from an EMBL/GenBank/DDBJ whole genome shotgun (WGS) entry which is preliminary data.</text>
</comment>
<feature type="domain" description="DUF7041" evidence="1">
    <location>
        <begin position="26"/>
        <end position="101"/>
    </location>
</feature>
<evidence type="ECO:0000313" key="3">
    <source>
        <dbReference type="Proteomes" id="UP000663880"/>
    </source>
</evidence>
<protein>
    <recommendedName>
        <fullName evidence="1">DUF7041 domain-containing protein</fullName>
    </recommendedName>
</protein>
<organism evidence="2 3">
    <name type="scientific">Pieris macdunnoughi</name>
    <dbReference type="NCBI Taxonomy" id="345717"/>
    <lineage>
        <taxon>Eukaryota</taxon>
        <taxon>Metazoa</taxon>
        <taxon>Ecdysozoa</taxon>
        <taxon>Arthropoda</taxon>
        <taxon>Hexapoda</taxon>
        <taxon>Insecta</taxon>
        <taxon>Pterygota</taxon>
        <taxon>Neoptera</taxon>
        <taxon>Endopterygota</taxon>
        <taxon>Lepidoptera</taxon>
        <taxon>Glossata</taxon>
        <taxon>Ditrysia</taxon>
        <taxon>Papilionoidea</taxon>
        <taxon>Pieridae</taxon>
        <taxon>Pierinae</taxon>
        <taxon>Pieris</taxon>
    </lineage>
</organism>
<keyword evidence="3" id="KW-1185">Reference proteome</keyword>
<dbReference type="AlphaFoldDB" id="A0A821UKD3"/>
<evidence type="ECO:0000313" key="2">
    <source>
        <dbReference type="EMBL" id="CAF4890899.1"/>
    </source>
</evidence>
<reference evidence="2" key="1">
    <citation type="submission" date="2021-02" db="EMBL/GenBank/DDBJ databases">
        <authorList>
            <person name="Steward A R."/>
        </authorList>
    </citation>
    <scope>NUCLEOTIDE SEQUENCE</scope>
</reference>